<dbReference type="EMBL" id="JAATIQ010000141">
    <property type="protein sequence ID" value="KAF4377810.1"/>
    <property type="molecule type" value="Genomic_DNA"/>
</dbReference>
<dbReference type="GO" id="GO:0005829">
    <property type="term" value="C:cytosol"/>
    <property type="evidence" value="ECO:0007669"/>
    <property type="project" value="TreeGrafter"/>
</dbReference>
<dbReference type="InterPro" id="IPR020904">
    <property type="entry name" value="Sc_DH/Rdtase_CS"/>
</dbReference>
<dbReference type="FunFam" id="3.40.50.720:FF:000084">
    <property type="entry name" value="Short-chain dehydrogenase reductase"/>
    <property type="match status" value="2"/>
</dbReference>
<keyword evidence="5" id="KW-0560">Oxidoreductase</keyword>
<dbReference type="Pfam" id="PF00106">
    <property type="entry name" value="adh_short"/>
    <property type="match status" value="2"/>
</dbReference>
<dbReference type="AlphaFoldDB" id="A0A7J6G6U3"/>
<evidence type="ECO:0000313" key="9">
    <source>
        <dbReference type="Proteomes" id="UP000583929"/>
    </source>
</evidence>
<name>A0A7J6G6U3_CANSA</name>
<dbReference type="SMART" id="SM00822">
    <property type="entry name" value="PKS_KR"/>
    <property type="match status" value="1"/>
</dbReference>
<evidence type="ECO:0000256" key="1">
    <source>
        <dbReference type="ARBA" id="ARBA00004606"/>
    </source>
</evidence>
<evidence type="ECO:0000313" key="8">
    <source>
        <dbReference type="EMBL" id="KAF4377810.1"/>
    </source>
</evidence>
<evidence type="ECO:0000256" key="3">
    <source>
        <dbReference type="ARBA" id="ARBA00022857"/>
    </source>
</evidence>
<comment type="caution">
    <text evidence="8">The sequence shown here is derived from an EMBL/GenBank/DDBJ whole genome shotgun (WGS) entry which is preliminary data.</text>
</comment>
<gene>
    <name evidence="8" type="ORF">G4B88_031476</name>
</gene>
<sequence>MVELIHKLLNLSAPTFTFFSLLCFYPPFMFFKFFHSIFNSIFSENISGKVVLITGASSGIGEHLAYEYASKGACLALVARRQNQLREVVEQAREIGSPDVLMIVADVSKVEDCKRLVDDTIDHFGRLDHLVNNAGINSVSLFDEITNITSLRNVMDTNFWGSAYTTHFAIPHLKQSKGKIVVLSSSASWLPIPRMSLYNASKAALFALFETLRVELGQDIKITLVTPGFIESELTQGKFLDKEGKMIFDPDLRDVQVSAIPVGTCQGCAKGIVKSALKGQRYLTEPSWFKVTYIWKVFCPEILEWGYRLFYLNKPGTEASETPSKKILDVSGAKNFLYPDTLQAPQELFKSFFIKIFIPTQNLAGKVVLITGASSGIGENLAYEYARRGANLALAARRENRLKRVADEAIRLGSPDAIVIRADVKEIEDCKALVEETVNHFGQLDYLVNNAGVVQLSLFEDSTDQFSTIRSIMDINFWGSVYCTQFAIPHLRKTKGKIVVNSSSASWFSTPRMSIYNIIHTRSVIFQASKAAQLSFFETLKAEFGSDIGVTIVTPGLIESEMTGDQFWSKSRIKGVPVESGERCAKSIVESACRGDMYLIEPSWCRVGYWFKFFFPQLVEKCFHLTLIHRPWKRE</sequence>
<dbReference type="SUPFAM" id="SSF51735">
    <property type="entry name" value="NAD(P)-binding Rossmann-fold domains"/>
    <property type="match status" value="2"/>
</dbReference>
<dbReference type="PRINTS" id="PR00081">
    <property type="entry name" value="GDHRDH"/>
</dbReference>
<evidence type="ECO:0000256" key="5">
    <source>
        <dbReference type="ARBA" id="ARBA00023002"/>
    </source>
</evidence>
<accession>A0A7J6G6U3</accession>
<dbReference type="NCBIfam" id="NF004825">
    <property type="entry name" value="PRK06181.1"/>
    <property type="match status" value="1"/>
</dbReference>
<keyword evidence="6" id="KW-0812">Transmembrane</keyword>
<dbReference type="Gene3D" id="3.40.50.720">
    <property type="entry name" value="NAD(P)-binding Rossmann-like Domain"/>
    <property type="match status" value="2"/>
</dbReference>
<dbReference type="GO" id="GO:0016020">
    <property type="term" value="C:membrane"/>
    <property type="evidence" value="ECO:0007669"/>
    <property type="project" value="UniProtKB-SubCell"/>
</dbReference>
<dbReference type="PANTHER" id="PTHR43391">
    <property type="entry name" value="RETINOL DEHYDROGENASE-RELATED"/>
    <property type="match status" value="1"/>
</dbReference>
<evidence type="ECO:0000256" key="2">
    <source>
        <dbReference type="ARBA" id="ARBA00006484"/>
    </source>
</evidence>
<keyword evidence="6" id="KW-0472">Membrane</keyword>
<dbReference type="GO" id="GO:0008202">
    <property type="term" value="P:steroid metabolic process"/>
    <property type="evidence" value="ECO:0007669"/>
    <property type="project" value="TreeGrafter"/>
</dbReference>
<evidence type="ECO:0000256" key="4">
    <source>
        <dbReference type="ARBA" id="ARBA00022968"/>
    </source>
</evidence>
<keyword evidence="9" id="KW-1185">Reference proteome</keyword>
<keyword evidence="4" id="KW-0735">Signal-anchor</keyword>
<protein>
    <recommendedName>
        <fullName evidence="7">Ketoreductase domain-containing protein</fullName>
    </recommendedName>
</protein>
<dbReference type="PANTHER" id="PTHR43391:SF89">
    <property type="entry name" value="11-BETA-HYDROXYSTEROID DEHYDROGENASE 1A-RELATED"/>
    <property type="match status" value="1"/>
</dbReference>
<comment type="subcellular location">
    <subcellularLocation>
        <location evidence="1">Membrane</location>
        <topology evidence="1">Single-pass type II membrane protein</topology>
    </subcellularLocation>
</comment>
<dbReference type="Proteomes" id="UP000583929">
    <property type="component" value="Unassembled WGS sequence"/>
</dbReference>
<keyword evidence="3" id="KW-0521">NADP</keyword>
<organism evidence="8 9">
    <name type="scientific">Cannabis sativa</name>
    <name type="common">Hemp</name>
    <name type="synonym">Marijuana</name>
    <dbReference type="NCBI Taxonomy" id="3483"/>
    <lineage>
        <taxon>Eukaryota</taxon>
        <taxon>Viridiplantae</taxon>
        <taxon>Streptophyta</taxon>
        <taxon>Embryophyta</taxon>
        <taxon>Tracheophyta</taxon>
        <taxon>Spermatophyta</taxon>
        <taxon>Magnoliopsida</taxon>
        <taxon>eudicotyledons</taxon>
        <taxon>Gunneridae</taxon>
        <taxon>Pentapetalae</taxon>
        <taxon>rosids</taxon>
        <taxon>fabids</taxon>
        <taxon>Rosales</taxon>
        <taxon>Cannabaceae</taxon>
        <taxon>Cannabis</taxon>
    </lineage>
</organism>
<dbReference type="PROSITE" id="PS00061">
    <property type="entry name" value="ADH_SHORT"/>
    <property type="match status" value="1"/>
</dbReference>
<dbReference type="InterPro" id="IPR002347">
    <property type="entry name" value="SDR_fam"/>
</dbReference>
<dbReference type="PRINTS" id="PR00080">
    <property type="entry name" value="SDRFAMILY"/>
</dbReference>
<feature type="transmembrane region" description="Helical" evidence="6">
    <location>
        <begin position="12"/>
        <end position="34"/>
    </location>
</feature>
<reference evidence="8 9" key="1">
    <citation type="journal article" date="2020" name="bioRxiv">
        <title>Sequence and annotation of 42 cannabis genomes reveals extensive copy number variation in cannabinoid synthesis and pathogen resistance genes.</title>
        <authorList>
            <person name="Mckernan K.J."/>
            <person name="Helbert Y."/>
            <person name="Kane L.T."/>
            <person name="Ebling H."/>
            <person name="Zhang L."/>
            <person name="Liu B."/>
            <person name="Eaton Z."/>
            <person name="Mclaughlin S."/>
            <person name="Kingan S."/>
            <person name="Baybayan P."/>
            <person name="Concepcion G."/>
            <person name="Jordan M."/>
            <person name="Riva A."/>
            <person name="Barbazuk W."/>
            <person name="Harkins T."/>
        </authorList>
    </citation>
    <scope>NUCLEOTIDE SEQUENCE [LARGE SCALE GENOMIC DNA]</scope>
    <source>
        <strain evidence="9">cv. Jamaican Lion 4</strain>
        <tissue evidence="8">Leaf</tissue>
    </source>
</reference>
<keyword evidence="6" id="KW-1133">Transmembrane helix</keyword>
<evidence type="ECO:0000256" key="6">
    <source>
        <dbReference type="SAM" id="Phobius"/>
    </source>
</evidence>
<feature type="domain" description="Ketoreductase" evidence="7">
    <location>
        <begin position="49"/>
        <end position="233"/>
    </location>
</feature>
<dbReference type="InterPro" id="IPR036291">
    <property type="entry name" value="NAD(P)-bd_dom_sf"/>
</dbReference>
<dbReference type="GO" id="GO:0072582">
    <property type="term" value="F:17-beta-hydroxysteroid dehydrogenase (NADP+) activity"/>
    <property type="evidence" value="ECO:0007669"/>
    <property type="project" value="TreeGrafter"/>
</dbReference>
<proteinExistence type="inferred from homology"/>
<dbReference type="InterPro" id="IPR057326">
    <property type="entry name" value="KR_dom"/>
</dbReference>
<evidence type="ECO:0000259" key="7">
    <source>
        <dbReference type="SMART" id="SM00822"/>
    </source>
</evidence>
<comment type="similarity">
    <text evidence="2">Belongs to the short-chain dehydrogenases/reductases (SDR) family.</text>
</comment>